<dbReference type="SMART" id="SM00753">
    <property type="entry name" value="PAM"/>
    <property type="match status" value="1"/>
</dbReference>
<accession>A0A9P6MY04</accession>
<gene>
    <name evidence="4" type="primary">CSN12</name>
    <name evidence="4" type="ORF">BGZ80_008816</name>
</gene>
<dbReference type="GO" id="GO:0000973">
    <property type="term" value="P:post-transcriptional tethering of RNA polymerase II gene DNA at nuclear periphery"/>
    <property type="evidence" value="ECO:0007669"/>
    <property type="project" value="TreeGrafter"/>
</dbReference>
<name>A0A9P6MY04_9FUNG</name>
<dbReference type="Gene3D" id="1.10.10.10">
    <property type="entry name" value="Winged helix-like DNA-binding domain superfamily/Winged helix DNA-binding domain"/>
    <property type="match status" value="1"/>
</dbReference>
<dbReference type="GO" id="GO:0003690">
    <property type="term" value="F:double-stranded DNA binding"/>
    <property type="evidence" value="ECO:0007669"/>
    <property type="project" value="InterPro"/>
</dbReference>
<dbReference type="GO" id="GO:0003723">
    <property type="term" value="F:RNA binding"/>
    <property type="evidence" value="ECO:0007669"/>
    <property type="project" value="InterPro"/>
</dbReference>
<comment type="caution">
    <text evidence="4">The sequence shown here is derived from an EMBL/GenBank/DDBJ whole genome shotgun (WGS) entry which is preliminary data.</text>
</comment>
<dbReference type="InterPro" id="IPR000717">
    <property type="entry name" value="PCI_dom"/>
</dbReference>
<dbReference type="PROSITE" id="PS50250">
    <property type="entry name" value="PCI"/>
    <property type="match status" value="1"/>
</dbReference>
<dbReference type="FunFam" id="1.10.10.10:FF:000146">
    <property type="entry name" value="PCI domain-containing protein 2 homolog"/>
    <property type="match status" value="1"/>
</dbReference>
<dbReference type="Pfam" id="PF01399">
    <property type="entry name" value="PCI"/>
    <property type="match status" value="1"/>
</dbReference>
<feature type="domain" description="PCI" evidence="3">
    <location>
        <begin position="31"/>
        <end position="214"/>
    </location>
</feature>
<dbReference type="InterPro" id="IPR045114">
    <property type="entry name" value="Csn12-like"/>
</dbReference>
<dbReference type="AlphaFoldDB" id="A0A9P6MY04"/>
<proteinExistence type="inferred from homology"/>
<dbReference type="PANTHER" id="PTHR12732:SF0">
    <property type="entry name" value="PCI DOMAIN-CONTAINING PROTEIN 2"/>
    <property type="match status" value="1"/>
</dbReference>
<protein>
    <recommendedName>
        <fullName evidence="2">Protein CSN12 homolog</fullName>
    </recommendedName>
</protein>
<dbReference type="PANTHER" id="PTHR12732">
    <property type="entry name" value="UNCHARACTERIZED PROTEASOME COMPONENT REGION PCI-CONTAINING"/>
    <property type="match status" value="1"/>
</dbReference>
<dbReference type="InterPro" id="IPR036388">
    <property type="entry name" value="WH-like_DNA-bd_sf"/>
</dbReference>
<keyword evidence="5" id="KW-1185">Reference proteome</keyword>
<evidence type="ECO:0000259" key="3">
    <source>
        <dbReference type="PROSITE" id="PS50250"/>
    </source>
</evidence>
<organism evidence="4 5">
    <name type="scientific">Entomortierella chlamydospora</name>
    <dbReference type="NCBI Taxonomy" id="101097"/>
    <lineage>
        <taxon>Eukaryota</taxon>
        <taxon>Fungi</taxon>
        <taxon>Fungi incertae sedis</taxon>
        <taxon>Mucoromycota</taxon>
        <taxon>Mortierellomycotina</taxon>
        <taxon>Mortierellomycetes</taxon>
        <taxon>Mortierellales</taxon>
        <taxon>Mortierellaceae</taxon>
        <taxon>Entomortierella</taxon>
    </lineage>
</organism>
<dbReference type="GO" id="GO:0070390">
    <property type="term" value="C:transcription export complex 2"/>
    <property type="evidence" value="ECO:0007669"/>
    <property type="project" value="TreeGrafter"/>
</dbReference>
<dbReference type="GO" id="GO:0016973">
    <property type="term" value="P:poly(A)+ mRNA export from nucleus"/>
    <property type="evidence" value="ECO:0007669"/>
    <property type="project" value="TreeGrafter"/>
</dbReference>
<comment type="similarity">
    <text evidence="1">Belongs to the CSN12 family.</text>
</comment>
<dbReference type="EMBL" id="JAAAID010000491">
    <property type="protein sequence ID" value="KAG0016903.1"/>
    <property type="molecule type" value="Genomic_DNA"/>
</dbReference>
<reference evidence="4" key="1">
    <citation type="journal article" date="2020" name="Fungal Divers.">
        <title>Resolving the Mortierellaceae phylogeny through synthesis of multi-gene phylogenetics and phylogenomics.</title>
        <authorList>
            <person name="Vandepol N."/>
            <person name="Liber J."/>
            <person name="Desiro A."/>
            <person name="Na H."/>
            <person name="Kennedy M."/>
            <person name="Barry K."/>
            <person name="Grigoriev I.V."/>
            <person name="Miller A.N."/>
            <person name="O'Donnell K."/>
            <person name="Stajich J.E."/>
            <person name="Bonito G."/>
        </authorList>
    </citation>
    <scope>NUCLEOTIDE SEQUENCE</scope>
    <source>
        <strain evidence="4">NRRL 2769</strain>
    </source>
</reference>
<sequence>MVISSQLTNGKKWLSLADLPELDKFPMAHQVSMRYYTGVLASFDEDFTKAEPDLQFALDHTPRRFHSQRRLILHYLIPARLLRGSLPAAKILDEFPELATLYGPLVKGIKTGNVQMFDEALSQGSDQLMAMGTYLTVEVSRGLAIRTLFKKVYTISGGSSKLEVKQFQAALAFVGVVADLDEVECILANMIYKKYIRGYLSQEKRVLVLSKGNPFPSLNSIQ</sequence>
<evidence type="ECO:0000313" key="5">
    <source>
        <dbReference type="Proteomes" id="UP000703661"/>
    </source>
</evidence>
<dbReference type="Proteomes" id="UP000703661">
    <property type="component" value="Unassembled WGS sequence"/>
</dbReference>
<dbReference type="GO" id="GO:0006368">
    <property type="term" value="P:transcription elongation by RNA polymerase II"/>
    <property type="evidence" value="ECO:0007669"/>
    <property type="project" value="TreeGrafter"/>
</dbReference>
<evidence type="ECO:0000313" key="4">
    <source>
        <dbReference type="EMBL" id="KAG0016903.1"/>
    </source>
</evidence>
<evidence type="ECO:0000256" key="1">
    <source>
        <dbReference type="ARBA" id="ARBA00025771"/>
    </source>
</evidence>
<evidence type="ECO:0000256" key="2">
    <source>
        <dbReference type="ARBA" id="ARBA00073854"/>
    </source>
</evidence>